<protein>
    <submittedName>
        <fullName evidence="1">Uncharacterized protein</fullName>
    </submittedName>
</protein>
<evidence type="ECO:0000313" key="2">
    <source>
        <dbReference type="Proteomes" id="UP000198856"/>
    </source>
</evidence>
<dbReference type="AlphaFoldDB" id="A0A1G8U913"/>
<proteinExistence type="predicted"/>
<dbReference type="RefSeq" id="WP_092700236.1">
    <property type="nucleotide sequence ID" value="NZ_FNFC01000004.1"/>
</dbReference>
<dbReference type="OrthoDB" id="179978at2157"/>
<accession>A0A1G8U913</accession>
<dbReference type="STRING" id="890420.SAMN05216226_104116"/>
<dbReference type="EMBL" id="FNFC01000004">
    <property type="protein sequence ID" value="SDJ50229.1"/>
    <property type="molecule type" value="Genomic_DNA"/>
</dbReference>
<evidence type="ECO:0000313" key="1">
    <source>
        <dbReference type="EMBL" id="SDJ50229.1"/>
    </source>
</evidence>
<reference evidence="1 2" key="1">
    <citation type="submission" date="2016-10" db="EMBL/GenBank/DDBJ databases">
        <authorList>
            <person name="de Groot N.N."/>
        </authorList>
    </citation>
    <scope>NUCLEOTIDE SEQUENCE [LARGE SCALE GENOMIC DNA]</scope>
    <source>
        <strain evidence="1 2">IBRC-M10015</strain>
    </source>
</reference>
<gene>
    <name evidence="1" type="ORF">SAMN05216226_104116</name>
</gene>
<dbReference type="Pfam" id="PF19118">
    <property type="entry name" value="DUF5802"/>
    <property type="match status" value="1"/>
</dbReference>
<organism evidence="1 2">
    <name type="scientific">Halovenus aranensis</name>
    <dbReference type="NCBI Taxonomy" id="890420"/>
    <lineage>
        <taxon>Archaea</taxon>
        <taxon>Methanobacteriati</taxon>
        <taxon>Methanobacteriota</taxon>
        <taxon>Stenosarchaea group</taxon>
        <taxon>Halobacteria</taxon>
        <taxon>Halobacteriales</taxon>
        <taxon>Haloarculaceae</taxon>
        <taxon>Halovenus</taxon>
    </lineage>
</organism>
<sequence>MFEQFSRGYYLGRLYVEPSNDDTVKMCREQHESVNEQLYGDDGITRLDNPLVMKLGSTHFTVRGGDEVPVDTLVVPEELLDERAVQNPPKWSEVLLAKADTAARLLGMASHQPTPEFDGVTYQ</sequence>
<dbReference type="InterPro" id="IPR043825">
    <property type="entry name" value="DUF5802"/>
</dbReference>
<name>A0A1G8U913_9EURY</name>
<dbReference type="Proteomes" id="UP000198856">
    <property type="component" value="Unassembled WGS sequence"/>
</dbReference>
<keyword evidence="2" id="KW-1185">Reference proteome</keyword>